<reference evidence="3" key="2">
    <citation type="submission" date="2014-06" db="EMBL/GenBank/DDBJ databases">
        <authorList>
            <person name="Aslett M."/>
        </authorList>
    </citation>
    <scope>NUCLEOTIDE SEQUENCE</scope>
</reference>
<keyword evidence="2" id="KW-0812">Transmembrane</keyword>
<reference evidence="3 4" key="1">
    <citation type="journal article" date="2013" name="Nature">
        <title>The genomes of four tapeworm species reveal adaptations to parasitism.</title>
        <authorList>
            <person name="Tsai I.J."/>
            <person name="Zarowiecki M."/>
            <person name="Holroyd N."/>
            <person name="Garciarrubio A."/>
            <person name="Sanchez-Flores A."/>
            <person name="Brooks K.L."/>
            <person name="Tracey A."/>
            <person name="Bobes R.J."/>
            <person name="Fragoso G."/>
            <person name="Sciutto E."/>
            <person name="Aslett M."/>
            <person name="Beasley H."/>
            <person name="Bennett H.M."/>
            <person name="Cai J."/>
            <person name="Camicia F."/>
            <person name="Clark R."/>
            <person name="Cucher M."/>
            <person name="De Silva N."/>
            <person name="Day T.A."/>
            <person name="Deplazes P."/>
            <person name="Estrada K."/>
            <person name="Fernandez C."/>
            <person name="Holland P.W."/>
            <person name="Hou J."/>
            <person name="Hu S."/>
            <person name="Huckvale T."/>
            <person name="Hung S.S."/>
            <person name="Kamenetzky L."/>
            <person name="Keane J.A."/>
            <person name="Kiss F."/>
            <person name="Koziol U."/>
            <person name="Lambert O."/>
            <person name="Liu K."/>
            <person name="Luo X."/>
            <person name="Luo Y."/>
            <person name="Macchiaroli N."/>
            <person name="Nichol S."/>
            <person name="Paps J."/>
            <person name="Parkinson J."/>
            <person name="Pouchkina-Stantcheva N."/>
            <person name="Riddiford N."/>
            <person name="Rosenzvit M."/>
            <person name="Salinas G."/>
            <person name="Wasmuth J.D."/>
            <person name="Zamanian M."/>
            <person name="Zheng Y."/>
            <person name="Cai X."/>
            <person name="Soberon X."/>
            <person name="Olson P.D."/>
            <person name="Laclette J.P."/>
            <person name="Brehm K."/>
            <person name="Berriman M."/>
            <person name="Garciarrubio A."/>
            <person name="Bobes R.J."/>
            <person name="Fragoso G."/>
            <person name="Sanchez-Flores A."/>
            <person name="Estrada K."/>
            <person name="Cevallos M.A."/>
            <person name="Morett E."/>
            <person name="Gonzalez V."/>
            <person name="Portillo T."/>
            <person name="Ochoa-Leyva A."/>
            <person name="Jose M.V."/>
            <person name="Sciutto E."/>
            <person name="Landa A."/>
            <person name="Jimenez L."/>
            <person name="Valdes V."/>
            <person name="Carrero J.C."/>
            <person name="Larralde C."/>
            <person name="Morales-Montor J."/>
            <person name="Limon-Lason J."/>
            <person name="Soberon X."/>
            <person name="Laclette J.P."/>
        </authorList>
    </citation>
    <scope>NUCLEOTIDE SEQUENCE [LARGE SCALE GENOMIC DNA]</scope>
</reference>
<feature type="compositionally biased region" description="Acidic residues" evidence="1">
    <location>
        <begin position="924"/>
        <end position="934"/>
    </location>
</feature>
<sequence>MDVTTTATQHRLRLEVCPYASSDGWGALITNEYLQQPEKVEDEDETYYGFASAVPGTSVLVFGPAYNFTSIDFEVNLQLGGAVDHTSGGNATSIMRHGWVKGLLFEYILLYCPPLPDVLEVGGHLGYALHTHTDATGATVAVAEIGCLPDRFVFPFSTVAATSTSLHLSDFEPLKNRLVLQCDHHRRQWIPDPPPGGCMTREEINAVLKALLNSKTTTIAPPDTTEAVKETIKTTNLTTTATTTNTTVAAMTMPSTTSEASVLIDPLKSPSKIDRSNSSAAENASLSHGSSAAMGAIFGFILCLLILLIVVFIFRQRLLRTVRSKLVTSNTLPGRFPGSGMFMNTLSGSLTFSRHRKNPYFSPSRHPTVIMSQSAVSIPHHPQHWLNGSSISVVKPTSAAVSLGNLHAPKPSLSRLPPPSISSTQAASAVQDAQQQPGPPSSVTTPNSTSLSTQRQTLLSADTVTTNVSAGQPSPTITMGYCGASADRLAEGFTETPDVNQVFSATLPWKSKPQGGVAGGLKRLSTFIRSAMSGSSASFNGHHSNHGNHHQQTMATPGAARRKNFAGPWPSASFASSPTSTANSVGLLSSAQSRSSYTSDVTIQPIPSPLGSLGRSSLGQIPVDRKAPVYLVDSSMCHLNNQQREATTPTNVANATLGGGARRGMRKTTPLPPLPPLHPHYFNTNQQQNQQLHKQQQESNSLSGQGPHGKTATLNMDTYLEPIDGVDSLGRSDTIPAAEDLSVTEVISGGTFSEDSDTGHQASWPSLSTGNGGNGGSTNAAAEGETSTRDGSGGYGESNSSIVKAPEGAPIAVSDPTVSLGDASFEEDTSSAADYFTYDEGQRSHDHRHDRVIRRPRLSPPSPRSRPLSEAMLSNHYYDKSELLNPIAFAGGNKGDESGDCLLDVPFCPTHSNSRPTSVGVYSNDDEDVEEDSSLYEAVDRRKRKVEKAMALPPPPPPPPQPLVSPATAQKDVKVYTSRRKPSGDGINPKYQRYRGITKMASINASTSTLIADLSPLSRSLASRSPSPMRPVTSTPHTVPYANLSNL</sequence>
<dbReference type="Proteomes" id="UP000492820">
    <property type="component" value="Unassembled WGS sequence"/>
</dbReference>
<feature type="compositionally biased region" description="Polar residues" evidence="1">
    <location>
        <begin position="1032"/>
        <end position="1047"/>
    </location>
</feature>
<feature type="compositionally biased region" description="Polar residues" evidence="1">
    <location>
        <begin position="641"/>
        <end position="654"/>
    </location>
</feature>
<proteinExistence type="predicted"/>
<feature type="region of interest" description="Disordered" evidence="1">
    <location>
        <begin position="1009"/>
        <end position="1047"/>
    </location>
</feature>
<keyword evidence="2" id="KW-1133">Transmembrane helix</keyword>
<feature type="region of interest" description="Disordered" evidence="1">
    <location>
        <begin position="838"/>
        <end position="869"/>
    </location>
</feature>
<dbReference type="WBParaSite" id="EgrG_001129450">
    <property type="protein sequence ID" value="EgrG_001129450"/>
    <property type="gene ID" value="EgrG_001129450"/>
</dbReference>
<keyword evidence="2" id="KW-0472">Membrane</keyword>
<dbReference type="OrthoDB" id="6273279at2759"/>
<evidence type="ECO:0000313" key="5">
    <source>
        <dbReference type="WBParaSite" id="EgrG_001129450"/>
    </source>
</evidence>
<reference evidence="5" key="3">
    <citation type="submission" date="2020-10" db="UniProtKB">
        <authorList>
            <consortium name="WormBaseParasite"/>
        </authorList>
    </citation>
    <scope>IDENTIFICATION</scope>
</reference>
<dbReference type="EMBL" id="LK028581">
    <property type="protein sequence ID" value="CDS20614.1"/>
    <property type="molecule type" value="Genomic_DNA"/>
</dbReference>
<gene>
    <name evidence="3" type="ORF">EgrG_001129450</name>
</gene>
<feature type="compositionally biased region" description="Low complexity" evidence="1">
    <location>
        <begin position="1014"/>
        <end position="1031"/>
    </location>
</feature>
<evidence type="ECO:0000256" key="2">
    <source>
        <dbReference type="SAM" id="Phobius"/>
    </source>
</evidence>
<feature type="region of interest" description="Disordered" evidence="1">
    <location>
        <begin position="913"/>
        <end position="937"/>
    </location>
</feature>
<feature type="compositionally biased region" description="Low complexity" evidence="1">
    <location>
        <begin position="570"/>
        <end position="584"/>
    </location>
</feature>
<feature type="region of interest" description="Disordered" evidence="1">
    <location>
        <begin position="535"/>
        <end position="584"/>
    </location>
</feature>
<dbReference type="AlphaFoldDB" id="A0A068WLF5"/>
<evidence type="ECO:0000313" key="3">
    <source>
        <dbReference type="EMBL" id="CDS20614.1"/>
    </source>
</evidence>
<organism evidence="3">
    <name type="scientific">Echinococcus granulosus</name>
    <name type="common">Hydatid tapeworm</name>
    <dbReference type="NCBI Taxonomy" id="6210"/>
    <lineage>
        <taxon>Eukaryota</taxon>
        <taxon>Metazoa</taxon>
        <taxon>Spiralia</taxon>
        <taxon>Lophotrochozoa</taxon>
        <taxon>Platyhelminthes</taxon>
        <taxon>Cestoda</taxon>
        <taxon>Eucestoda</taxon>
        <taxon>Cyclophyllidea</taxon>
        <taxon>Taeniidae</taxon>
        <taxon>Echinococcus</taxon>
        <taxon>Echinococcus granulosus group</taxon>
    </lineage>
</organism>
<feature type="region of interest" description="Disordered" evidence="1">
    <location>
        <begin position="641"/>
        <end position="713"/>
    </location>
</feature>
<feature type="transmembrane region" description="Helical" evidence="2">
    <location>
        <begin position="292"/>
        <end position="314"/>
    </location>
</feature>
<feature type="compositionally biased region" description="Low complexity" evidence="1">
    <location>
        <begin position="679"/>
        <end position="700"/>
    </location>
</feature>
<feature type="region of interest" description="Disordered" evidence="1">
    <location>
        <begin position="749"/>
        <end position="825"/>
    </location>
</feature>
<feature type="compositionally biased region" description="Basic and acidic residues" evidence="1">
    <location>
        <begin position="840"/>
        <end position="849"/>
    </location>
</feature>
<protein>
    <submittedName>
        <fullName evidence="3 5">Expressed protein</fullName>
    </submittedName>
</protein>
<feature type="compositionally biased region" description="Low complexity" evidence="1">
    <location>
        <begin position="409"/>
        <end position="453"/>
    </location>
</feature>
<feature type="region of interest" description="Disordered" evidence="1">
    <location>
        <begin position="405"/>
        <end position="455"/>
    </location>
</feature>
<name>A0A068WLF5_ECHGR</name>
<evidence type="ECO:0000313" key="4">
    <source>
        <dbReference type="Proteomes" id="UP000492820"/>
    </source>
</evidence>
<accession>A0A068WLF5</accession>
<evidence type="ECO:0000256" key="1">
    <source>
        <dbReference type="SAM" id="MobiDB-lite"/>
    </source>
</evidence>